<evidence type="ECO:0000256" key="3">
    <source>
        <dbReference type="ARBA" id="ARBA00022692"/>
    </source>
</evidence>
<keyword evidence="2" id="KW-0813">Transport</keyword>
<feature type="transmembrane region" description="Helical" evidence="6">
    <location>
        <begin position="49"/>
        <end position="68"/>
    </location>
</feature>
<evidence type="ECO:0000256" key="2">
    <source>
        <dbReference type="ARBA" id="ARBA00022448"/>
    </source>
</evidence>
<keyword evidence="5 6" id="KW-0472">Membrane</keyword>
<evidence type="ECO:0000256" key="6">
    <source>
        <dbReference type="SAM" id="Phobius"/>
    </source>
</evidence>
<keyword evidence="3 6" id="KW-0812">Transmembrane</keyword>
<gene>
    <name evidence="8" type="ORF">ACFQDI_15090</name>
</gene>
<dbReference type="Gene3D" id="1.20.1250.20">
    <property type="entry name" value="MFS general substrate transporter like domains"/>
    <property type="match status" value="2"/>
</dbReference>
<accession>A0ABW0KUC2</accession>
<proteinExistence type="predicted"/>
<feature type="domain" description="Major facilitator superfamily (MFS) profile" evidence="7">
    <location>
        <begin position="10"/>
        <end position="403"/>
    </location>
</feature>
<dbReference type="InterPro" id="IPR044770">
    <property type="entry name" value="MFS_spinster-like"/>
</dbReference>
<dbReference type="RefSeq" id="WP_377168185.1">
    <property type="nucleotide sequence ID" value="NZ_JBHSMQ010000005.1"/>
</dbReference>
<name>A0ABW0KUC2_9BACT</name>
<feature type="transmembrane region" description="Helical" evidence="6">
    <location>
        <begin position="136"/>
        <end position="156"/>
    </location>
</feature>
<protein>
    <submittedName>
        <fullName evidence="8">MFS transporter</fullName>
    </submittedName>
</protein>
<dbReference type="InterPro" id="IPR036259">
    <property type="entry name" value="MFS_trans_sf"/>
</dbReference>
<feature type="transmembrane region" description="Helical" evidence="6">
    <location>
        <begin position="307"/>
        <end position="329"/>
    </location>
</feature>
<dbReference type="Pfam" id="PF07690">
    <property type="entry name" value="MFS_1"/>
    <property type="match status" value="1"/>
</dbReference>
<reference evidence="9" key="1">
    <citation type="journal article" date="2019" name="Int. J. Syst. Evol. Microbiol.">
        <title>The Global Catalogue of Microorganisms (GCM) 10K type strain sequencing project: providing services to taxonomists for standard genome sequencing and annotation.</title>
        <authorList>
            <consortium name="The Broad Institute Genomics Platform"/>
            <consortium name="The Broad Institute Genome Sequencing Center for Infectious Disease"/>
            <person name="Wu L."/>
            <person name="Ma J."/>
        </authorList>
    </citation>
    <scope>NUCLEOTIDE SEQUENCE [LARGE SCALE GENOMIC DNA]</scope>
    <source>
        <strain evidence="9">CGMCC 4.1469</strain>
    </source>
</reference>
<evidence type="ECO:0000256" key="5">
    <source>
        <dbReference type="ARBA" id="ARBA00023136"/>
    </source>
</evidence>
<dbReference type="InterPro" id="IPR011701">
    <property type="entry name" value="MFS"/>
</dbReference>
<dbReference type="SUPFAM" id="SSF103473">
    <property type="entry name" value="MFS general substrate transporter"/>
    <property type="match status" value="1"/>
</dbReference>
<evidence type="ECO:0000313" key="8">
    <source>
        <dbReference type="EMBL" id="MFC5456187.1"/>
    </source>
</evidence>
<dbReference type="Proteomes" id="UP001596052">
    <property type="component" value="Unassembled WGS sequence"/>
</dbReference>
<feature type="transmembrane region" description="Helical" evidence="6">
    <location>
        <begin position="341"/>
        <end position="362"/>
    </location>
</feature>
<evidence type="ECO:0000313" key="9">
    <source>
        <dbReference type="Proteomes" id="UP001596052"/>
    </source>
</evidence>
<dbReference type="PANTHER" id="PTHR23505:SF79">
    <property type="entry name" value="PROTEIN SPINSTER"/>
    <property type="match status" value="1"/>
</dbReference>
<feature type="transmembrane region" description="Helical" evidence="6">
    <location>
        <begin position="212"/>
        <end position="230"/>
    </location>
</feature>
<dbReference type="PANTHER" id="PTHR23505">
    <property type="entry name" value="SPINSTER"/>
    <property type="match status" value="1"/>
</dbReference>
<comment type="subcellular location">
    <subcellularLocation>
        <location evidence="1">Membrane</location>
        <topology evidence="1">Multi-pass membrane protein</topology>
    </subcellularLocation>
</comment>
<feature type="transmembrane region" description="Helical" evidence="6">
    <location>
        <begin position="75"/>
        <end position="101"/>
    </location>
</feature>
<feature type="transmembrane region" description="Helical" evidence="6">
    <location>
        <begin position="374"/>
        <end position="397"/>
    </location>
</feature>
<evidence type="ECO:0000256" key="1">
    <source>
        <dbReference type="ARBA" id="ARBA00004141"/>
    </source>
</evidence>
<feature type="transmembrane region" description="Helical" evidence="6">
    <location>
        <begin position="283"/>
        <end position="301"/>
    </location>
</feature>
<dbReference type="InterPro" id="IPR020846">
    <property type="entry name" value="MFS_dom"/>
</dbReference>
<dbReference type="EMBL" id="JBHSMQ010000005">
    <property type="protein sequence ID" value="MFC5456187.1"/>
    <property type="molecule type" value="Genomic_DNA"/>
</dbReference>
<dbReference type="PROSITE" id="PS50850">
    <property type="entry name" value="MFS"/>
    <property type="match status" value="1"/>
</dbReference>
<feature type="transmembrane region" description="Helical" evidence="6">
    <location>
        <begin position="250"/>
        <end position="271"/>
    </location>
</feature>
<organism evidence="8 9">
    <name type="scientific">Prosthecobacter fluviatilis</name>
    <dbReference type="NCBI Taxonomy" id="445931"/>
    <lineage>
        <taxon>Bacteria</taxon>
        <taxon>Pseudomonadati</taxon>
        <taxon>Verrucomicrobiota</taxon>
        <taxon>Verrucomicrobiia</taxon>
        <taxon>Verrucomicrobiales</taxon>
        <taxon>Verrucomicrobiaceae</taxon>
        <taxon>Prosthecobacter</taxon>
    </lineage>
</organism>
<evidence type="ECO:0000256" key="4">
    <source>
        <dbReference type="ARBA" id="ARBA00022989"/>
    </source>
</evidence>
<sequence>MNRAKTAGALVAFMWFAYFLNYCDRQAIFSMFPSLKLDLKMTDQELGLVGAVFLWVYAIGCPVSGYLGDRFSKRLLVVLSLVVWSIVTIGTGFVTSGVLMLVMRAAMGVSESLYMSSAVALTASAYPVARRSRAVSMLMTGQIAGTVAGSWFGGFMADRGQWRWAFFALGAVGVLYAIPYFTFLRRVGEPQPDKAGSAGGISFAALVRSRTFVLLCLVFPVFVFGIWLLYGWLPAFLHDKFHLNQADAAFNATVFLQAATLAGVLGGGMIADALYQRMPAARLWLMVCGLALSAPCIHALGNSDTLLVTRVAATGFGLFSGLFIANIFPASFDVVSSDARATAVGLLNFFGAIMSGFATLFGGMWKQTLGIDRLLSLTALAYFTAAMALFVGIKVLFHRDHNHIVSHS</sequence>
<comment type="caution">
    <text evidence="8">The sequence shown here is derived from an EMBL/GenBank/DDBJ whole genome shotgun (WGS) entry which is preliminary data.</text>
</comment>
<evidence type="ECO:0000259" key="7">
    <source>
        <dbReference type="PROSITE" id="PS50850"/>
    </source>
</evidence>
<keyword evidence="9" id="KW-1185">Reference proteome</keyword>
<keyword evidence="4 6" id="KW-1133">Transmembrane helix</keyword>
<feature type="transmembrane region" description="Helical" evidence="6">
    <location>
        <begin position="162"/>
        <end position="184"/>
    </location>
</feature>